<dbReference type="Proteomes" id="UP000682308">
    <property type="component" value="Unassembled WGS sequence"/>
</dbReference>
<dbReference type="CDD" id="cd07377">
    <property type="entry name" value="WHTH_GntR"/>
    <property type="match status" value="1"/>
</dbReference>
<evidence type="ECO:0000259" key="4">
    <source>
        <dbReference type="PROSITE" id="PS50949"/>
    </source>
</evidence>
<dbReference type="InterPro" id="IPR008920">
    <property type="entry name" value="TF_FadR/GntR_C"/>
</dbReference>
<evidence type="ECO:0000256" key="1">
    <source>
        <dbReference type="ARBA" id="ARBA00023015"/>
    </source>
</evidence>
<dbReference type="SMART" id="SM00345">
    <property type="entry name" value="HTH_GNTR"/>
    <property type="match status" value="1"/>
</dbReference>
<dbReference type="GO" id="GO:0003677">
    <property type="term" value="F:DNA binding"/>
    <property type="evidence" value="ECO:0007669"/>
    <property type="project" value="UniProtKB-KW"/>
</dbReference>
<dbReference type="GO" id="GO:0003700">
    <property type="term" value="F:DNA-binding transcription factor activity"/>
    <property type="evidence" value="ECO:0007669"/>
    <property type="project" value="InterPro"/>
</dbReference>
<evidence type="ECO:0000313" key="5">
    <source>
        <dbReference type="EMBL" id="MBR8640484.1"/>
    </source>
</evidence>
<dbReference type="SUPFAM" id="SSF48008">
    <property type="entry name" value="GntR ligand-binding domain-like"/>
    <property type="match status" value="1"/>
</dbReference>
<dbReference type="Gene3D" id="1.20.120.530">
    <property type="entry name" value="GntR ligand-binding domain-like"/>
    <property type="match status" value="1"/>
</dbReference>
<keyword evidence="2" id="KW-0238">DNA-binding</keyword>
<protein>
    <submittedName>
        <fullName evidence="5">FadR family transcriptional regulator</fullName>
    </submittedName>
</protein>
<comment type="caution">
    <text evidence="5">The sequence shown here is derived from an EMBL/GenBank/DDBJ whole genome shotgun (WGS) entry which is preliminary data.</text>
</comment>
<dbReference type="Gene3D" id="1.10.10.10">
    <property type="entry name" value="Winged helix-like DNA-binding domain superfamily/Winged helix DNA-binding domain"/>
    <property type="match status" value="1"/>
</dbReference>
<dbReference type="PROSITE" id="PS50949">
    <property type="entry name" value="HTH_GNTR"/>
    <property type="match status" value="1"/>
</dbReference>
<dbReference type="InterPro" id="IPR036390">
    <property type="entry name" value="WH_DNA-bd_sf"/>
</dbReference>
<evidence type="ECO:0000256" key="2">
    <source>
        <dbReference type="ARBA" id="ARBA00023125"/>
    </source>
</evidence>
<dbReference type="AlphaFoldDB" id="A0A941J602"/>
<evidence type="ECO:0000313" key="6">
    <source>
        <dbReference type="Proteomes" id="UP000682308"/>
    </source>
</evidence>
<dbReference type="SUPFAM" id="SSF46785">
    <property type="entry name" value="Winged helix' DNA-binding domain"/>
    <property type="match status" value="1"/>
</dbReference>
<dbReference type="Pfam" id="PF00392">
    <property type="entry name" value="GntR"/>
    <property type="match status" value="1"/>
</dbReference>
<dbReference type="PRINTS" id="PR00035">
    <property type="entry name" value="HTHGNTR"/>
</dbReference>
<dbReference type="SMART" id="SM00895">
    <property type="entry name" value="FCD"/>
    <property type="match status" value="1"/>
</dbReference>
<accession>A0A941J602</accession>
<keyword evidence="3" id="KW-0804">Transcription</keyword>
<dbReference type="PANTHER" id="PTHR43537">
    <property type="entry name" value="TRANSCRIPTIONAL REGULATOR, GNTR FAMILY"/>
    <property type="match status" value="1"/>
</dbReference>
<evidence type="ECO:0000256" key="3">
    <source>
        <dbReference type="ARBA" id="ARBA00023163"/>
    </source>
</evidence>
<proteinExistence type="predicted"/>
<name>A0A941J602_9ACTN</name>
<sequence length="219" mass="24098">MKTMIHAGELGPGDRLPPERRLCAMLEVSRSTLREGLIALRADGYLEARRGARGGTFISRLDEPYARWLASMRSDKGRLRDIMDIRSAVECEIARLAAERGTEAQCDELAATLAADGSEFGPRQFREADAQFHGLLAEAAASPRLKTLMTEARGELFTPASTPLIDEPTIARSHAEHRAILEAVRARDSLRAAQSMREHLHSTFVDVSSVIDGPHLRDA</sequence>
<dbReference type="Pfam" id="PF07729">
    <property type="entry name" value="FCD"/>
    <property type="match status" value="1"/>
</dbReference>
<dbReference type="EMBL" id="JAGTPG010000002">
    <property type="protein sequence ID" value="MBR8640484.1"/>
    <property type="molecule type" value="Genomic_DNA"/>
</dbReference>
<gene>
    <name evidence="5" type="ORF">KEF29_17175</name>
</gene>
<dbReference type="InterPro" id="IPR011711">
    <property type="entry name" value="GntR_C"/>
</dbReference>
<organism evidence="5 6">
    <name type="scientific">Streptomyces tuirus</name>
    <dbReference type="NCBI Taxonomy" id="68278"/>
    <lineage>
        <taxon>Bacteria</taxon>
        <taxon>Bacillati</taxon>
        <taxon>Actinomycetota</taxon>
        <taxon>Actinomycetes</taxon>
        <taxon>Kitasatosporales</taxon>
        <taxon>Streptomycetaceae</taxon>
        <taxon>Streptomyces</taxon>
    </lineage>
</organism>
<keyword evidence="1" id="KW-0805">Transcription regulation</keyword>
<dbReference type="PANTHER" id="PTHR43537:SF5">
    <property type="entry name" value="UXU OPERON TRANSCRIPTIONAL REGULATOR"/>
    <property type="match status" value="1"/>
</dbReference>
<dbReference type="InterPro" id="IPR036388">
    <property type="entry name" value="WH-like_DNA-bd_sf"/>
</dbReference>
<reference evidence="5 6" key="1">
    <citation type="submission" date="2021-04" db="EMBL/GenBank/DDBJ databases">
        <title>Characterization of the biosynthetic gene cluster of new lipopeptides with antitumor activity in the genome of the marine Streptomyces PHM034.</title>
        <authorList>
            <person name="Ceniceros A."/>
            <person name="Canedo L."/>
            <person name="Mendez C."/>
            <person name="Olano C."/>
            <person name="Schleissner C."/>
            <person name="Cuevas C."/>
            <person name="De La Calle F."/>
            <person name="Salas J.A."/>
        </authorList>
    </citation>
    <scope>NUCLEOTIDE SEQUENCE [LARGE SCALE GENOMIC DNA]</scope>
    <source>
        <strain evidence="5 6">PHM034</strain>
    </source>
</reference>
<keyword evidence="6" id="KW-1185">Reference proteome</keyword>
<feature type="domain" description="HTH gntR-type" evidence="4">
    <location>
        <begin position="1"/>
        <end position="61"/>
    </location>
</feature>
<dbReference type="InterPro" id="IPR000524">
    <property type="entry name" value="Tscrpt_reg_HTH_GntR"/>
</dbReference>